<gene>
    <name evidence="17" type="primary">ND6</name>
</gene>
<geneLocation type="mitochondrion" evidence="17"/>
<evidence type="ECO:0000256" key="10">
    <source>
        <dbReference type="ARBA" id="ARBA00022989"/>
    </source>
</evidence>
<dbReference type="GeneID" id="20159605"/>
<name>A0A076L492_9HEMI</name>
<evidence type="ECO:0000256" key="9">
    <source>
        <dbReference type="ARBA" id="ARBA00022982"/>
    </source>
</evidence>
<evidence type="ECO:0000256" key="8">
    <source>
        <dbReference type="ARBA" id="ARBA00022967"/>
    </source>
</evidence>
<evidence type="ECO:0000256" key="4">
    <source>
        <dbReference type="ARBA" id="ARBA00021095"/>
    </source>
</evidence>
<dbReference type="GO" id="GO:0031966">
    <property type="term" value="C:mitochondrial membrane"/>
    <property type="evidence" value="ECO:0007669"/>
    <property type="project" value="UniProtKB-SubCell"/>
</dbReference>
<evidence type="ECO:0000313" key="17">
    <source>
        <dbReference type="EMBL" id="AIJ03001.1"/>
    </source>
</evidence>
<evidence type="ECO:0000256" key="1">
    <source>
        <dbReference type="ARBA" id="ARBA00004225"/>
    </source>
</evidence>
<keyword evidence="13 16" id="KW-0472">Membrane</keyword>
<dbReference type="PANTHER" id="PTHR11435:SF1">
    <property type="entry name" value="NADH-UBIQUINONE OXIDOREDUCTASE CHAIN 6"/>
    <property type="match status" value="1"/>
</dbReference>
<dbReference type="RefSeq" id="YP_009054393.1">
    <property type="nucleotide sequence ID" value="NC_024745.1"/>
</dbReference>
<dbReference type="InterPro" id="IPR050269">
    <property type="entry name" value="ComplexI_Subunit6"/>
</dbReference>
<feature type="transmembrane region" description="Helical" evidence="16">
    <location>
        <begin position="131"/>
        <end position="152"/>
    </location>
</feature>
<evidence type="ECO:0000256" key="13">
    <source>
        <dbReference type="ARBA" id="ARBA00023136"/>
    </source>
</evidence>
<keyword evidence="9" id="KW-0249">Electron transport</keyword>
<comment type="similarity">
    <text evidence="2">Belongs to the complex I subunit 6 family.</text>
</comment>
<reference evidence="17" key="1">
    <citation type="journal article" date="2014" name="Gene">
        <title>Shotgun assembly of the assassin bug Brontostoma colossus mitochondrial genome (Heteroptera, Reduviidae).</title>
        <authorList>
            <person name="Kocher A."/>
            <person name="Kamilari M."/>
            <person name="Lhuillier E."/>
            <person name="Coissac E."/>
            <person name="Peneau J."/>
            <person name="Chave J."/>
            <person name="Murienne J."/>
        </authorList>
    </citation>
    <scope>NUCLEOTIDE SEQUENCE</scope>
</reference>
<dbReference type="PANTHER" id="PTHR11435">
    <property type="entry name" value="NADH UBIQUINONE OXIDOREDUCTASE SUBUNIT ND6"/>
    <property type="match status" value="1"/>
</dbReference>
<organism evidence="17">
    <name type="scientific">Brontostoma colossus</name>
    <dbReference type="NCBI Taxonomy" id="1532881"/>
    <lineage>
        <taxon>Eukaryota</taxon>
        <taxon>Metazoa</taxon>
        <taxon>Ecdysozoa</taxon>
        <taxon>Arthropoda</taxon>
        <taxon>Hexapoda</taxon>
        <taxon>Insecta</taxon>
        <taxon>Pterygota</taxon>
        <taxon>Neoptera</taxon>
        <taxon>Paraneoptera</taxon>
        <taxon>Hemiptera</taxon>
        <taxon>Heteroptera</taxon>
        <taxon>Panheteroptera</taxon>
        <taxon>Cimicomorpha</taxon>
        <taxon>Reduviidae</taxon>
        <taxon>Ectrichodiinae</taxon>
        <taxon>Brontostoma</taxon>
    </lineage>
</organism>
<accession>A0A076L492</accession>
<evidence type="ECO:0000256" key="2">
    <source>
        <dbReference type="ARBA" id="ARBA00005698"/>
    </source>
</evidence>
<protein>
    <recommendedName>
        <fullName evidence="4">NADH-ubiquinone oxidoreductase chain 6</fullName>
        <ecNumber evidence="3">7.1.1.2</ecNumber>
    </recommendedName>
    <alternativeName>
        <fullName evidence="14">NADH dehydrogenase subunit 6</fullName>
    </alternativeName>
</protein>
<proteinExistence type="inferred from homology"/>
<evidence type="ECO:0000256" key="15">
    <source>
        <dbReference type="ARBA" id="ARBA00049551"/>
    </source>
</evidence>
<evidence type="ECO:0000256" key="11">
    <source>
        <dbReference type="ARBA" id="ARBA00023027"/>
    </source>
</evidence>
<keyword evidence="8" id="KW-1278">Translocase</keyword>
<evidence type="ECO:0000256" key="12">
    <source>
        <dbReference type="ARBA" id="ARBA00023128"/>
    </source>
</evidence>
<evidence type="ECO:0000256" key="14">
    <source>
        <dbReference type="ARBA" id="ARBA00031019"/>
    </source>
</evidence>
<comment type="subcellular location">
    <subcellularLocation>
        <location evidence="1">Mitochondrion membrane</location>
        <topology evidence="1">Multi-pass membrane protein</topology>
    </subcellularLocation>
</comment>
<feature type="transmembrane region" description="Helical" evidence="16">
    <location>
        <begin position="81"/>
        <end position="98"/>
    </location>
</feature>
<sequence>MNKMLIIMSLTLSMMFMKMKHPLSMGLTLILQTLITATLIGMMSGTFWFSYILTMIMLSGMLIIFIYMASIASNEKFNTSLKLPTMMMLMFIIMPPWMSNHMEMKKYDPMFMGGELSFLGGMEKLFNMHNYMITMMMVVYLLVTMIIISNIVKINEGPLRMKN</sequence>
<keyword evidence="12 17" id="KW-0496">Mitochondrion</keyword>
<keyword evidence="7 16" id="KW-0812">Transmembrane</keyword>
<feature type="transmembrane region" description="Helical" evidence="16">
    <location>
        <begin position="46"/>
        <end position="69"/>
    </location>
</feature>
<evidence type="ECO:0000256" key="7">
    <source>
        <dbReference type="ARBA" id="ARBA00022692"/>
    </source>
</evidence>
<comment type="catalytic activity">
    <reaction evidence="15">
        <text>a ubiquinone + NADH + 5 H(+)(in) = a ubiquinol + NAD(+) + 4 H(+)(out)</text>
        <dbReference type="Rhea" id="RHEA:29091"/>
        <dbReference type="Rhea" id="RHEA-COMP:9565"/>
        <dbReference type="Rhea" id="RHEA-COMP:9566"/>
        <dbReference type="ChEBI" id="CHEBI:15378"/>
        <dbReference type="ChEBI" id="CHEBI:16389"/>
        <dbReference type="ChEBI" id="CHEBI:17976"/>
        <dbReference type="ChEBI" id="CHEBI:57540"/>
        <dbReference type="ChEBI" id="CHEBI:57945"/>
        <dbReference type="EC" id="7.1.1.2"/>
    </reaction>
</comment>
<evidence type="ECO:0000256" key="3">
    <source>
        <dbReference type="ARBA" id="ARBA00012944"/>
    </source>
</evidence>
<dbReference type="EMBL" id="KM044501">
    <property type="protein sequence ID" value="AIJ03001.1"/>
    <property type="molecule type" value="Genomic_DNA"/>
</dbReference>
<dbReference type="AlphaFoldDB" id="A0A076L492"/>
<evidence type="ECO:0000256" key="16">
    <source>
        <dbReference type="SAM" id="Phobius"/>
    </source>
</evidence>
<dbReference type="EC" id="7.1.1.2" evidence="3"/>
<keyword evidence="11" id="KW-0520">NAD</keyword>
<keyword evidence="10 16" id="KW-1133">Transmembrane helix</keyword>
<keyword evidence="6" id="KW-0679">Respiratory chain</keyword>
<evidence type="ECO:0000256" key="5">
    <source>
        <dbReference type="ARBA" id="ARBA00022448"/>
    </source>
</evidence>
<keyword evidence="5" id="KW-0813">Transport</keyword>
<dbReference type="CTD" id="4541"/>
<dbReference type="GO" id="GO:0008137">
    <property type="term" value="F:NADH dehydrogenase (ubiquinone) activity"/>
    <property type="evidence" value="ECO:0007669"/>
    <property type="project" value="UniProtKB-EC"/>
</dbReference>
<evidence type="ECO:0000256" key="6">
    <source>
        <dbReference type="ARBA" id="ARBA00022660"/>
    </source>
</evidence>